<dbReference type="Gene3D" id="3.10.580.10">
    <property type="entry name" value="CBS-domain"/>
    <property type="match status" value="1"/>
</dbReference>
<dbReference type="GO" id="GO:0003938">
    <property type="term" value="F:IMP dehydrogenase activity"/>
    <property type="evidence" value="ECO:0007669"/>
    <property type="project" value="UniProtKB-EC"/>
</dbReference>
<dbReference type="EMBL" id="FLOB01000011">
    <property type="protein sequence ID" value="SBS35906.1"/>
    <property type="molecule type" value="Genomic_DNA"/>
</dbReference>
<feature type="domain" description="CBS" evidence="3">
    <location>
        <begin position="79"/>
        <end position="134"/>
    </location>
</feature>
<dbReference type="Pfam" id="PF00571">
    <property type="entry name" value="CBS"/>
    <property type="match status" value="2"/>
</dbReference>
<accession>A0A1A8TRP2</accession>
<reference evidence="4 5" key="1">
    <citation type="submission" date="2016-06" db="EMBL/GenBank/DDBJ databases">
        <authorList>
            <person name="Kjaerup R.B."/>
            <person name="Dalgaard T.S."/>
            <person name="Juul-Madsen H.R."/>
        </authorList>
    </citation>
    <scope>NUCLEOTIDE SEQUENCE [LARGE SCALE GENOMIC DNA]</scope>
    <source>
        <strain evidence="4 5">CECT 8886</strain>
    </source>
</reference>
<dbReference type="Proteomes" id="UP000092544">
    <property type="component" value="Unassembled WGS sequence"/>
</dbReference>
<dbReference type="CDD" id="cd04629">
    <property type="entry name" value="CBS_pair_bac"/>
    <property type="match status" value="1"/>
</dbReference>
<keyword evidence="1 2" id="KW-0129">CBS domain</keyword>
<evidence type="ECO:0000256" key="1">
    <source>
        <dbReference type="ARBA" id="ARBA00023122"/>
    </source>
</evidence>
<proteinExistence type="predicted"/>
<dbReference type="InterPro" id="IPR000644">
    <property type="entry name" value="CBS_dom"/>
</dbReference>
<dbReference type="RefSeq" id="WP_067018805.1">
    <property type="nucleotide sequence ID" value="NZ_FLOB01000011.1"/>
</dbReference>
<evidence type="ECO:0000313" key="4">
    <source>
        <dbReference type="EMBL" id="SBS35906.1"/>
    </source>
</evidence>
<evidence type="ECO:0000256" key="2">
    <source>
        <dbReference type="PROSITE-ProRule" id="PRU00703"/>
    </source>
</evidence>
<gene>
    <name evidence="4" type="primary">guaB_1</name>
    <name evidence="4" type="ORF">MSP8886_03513</name>
</gene>
<dbReference type="InterPro" id="IPR051257">
    <property type="entry name" value="Diverse_CBS-Domain"/>
</dbReference>
<dbReference type="InterPro" id="IPR044729">
    <property type="entry name" value="CBS_bac"/>
</dbReference>
<dbReference type="PANTHER" id="PTHR43080">
    <property type="entry name" value="CBS DOMAIN-CONTAINING PROTEIN CBSX3, MITOCHONDRIAL"/>
    <property type="match status" value="1"/>
</dbReference>
<dbReference type="SMART" id="SM00116">
    <property type="entry name" value="CBS"/>
    <property type="match status" value="2"/>
</dbReference>
<dbReference type="AlphaFoldDB" id="A0A1A8TRP2"/>
<keyword evidence="5" id="KW-1185">Reference proteome</keyword>
<dbReference type="OrthoDB" id="9790355at2"/>
<dbReference type="PANTHER" id="PTHR43080:SF2">
    <property type="entry name" value="CBS DOMAIN-CONTAINING PROTEIN"/>
    <property type="match status" value="1"/>
</dbReference>
<dbReference type="PROSITE" id="PS51371">
    <property type="entry name" value="CBS"/>
    <property type="match status" value="2"/>
</dbReference>
<name>A0A1A8TRP2_9GAMM</name>
<protein>
    <submittedName>
        <fullName evidence="4">Inosine-5'-monophosphate dehydrogenase</fullName>
        <ecNumber evidence="4">1.1.1.205</ecNumber>
    </submittedName>
</protein>
<sequence length="138" mass="15331">MKGKTLLVKDVMSKDAFFVHPETSITQCVLGLAQHKLSGAPVADNYGQLIGFVSEQDMLPALVQSVYYCDEPRRVGDVMQSEVLTVNPNEHVLQVAKLMLEAKPKVYPVIEDNRLIGIITRRQVTTALIHSQEKCVPV</sequence>
<evidence type="ECO:0000313" key="5">
    <source>
        <dbReference type="Proteomes" id="UP000092544"/>
    </source>
</evidence>
<evidence type="ECO:0000259" key="3">
    <source>
        <dbReference type="PROSITE" id="PS51371"/>
    </source>
</evidence>
<feature type="domain" description="CBS" evidence="3">
    <location>
        <begin position="12"/>
        <end position="71"/>
    </location>
</feature>
<dbReference type="InterPro" id="IPR046342">
    <property type="entry name" value="CBS_dom_sf"/>
</dbReference>
<dbReference type="Gene3D" id="3.90.1280.20">
    <property type="match status" value="1"/>
</dbReference>
<keyword evidence="4" id="KW-0560">Oxidoreductase</keyword>
<dbReference type="SUPFAM" id="SSF54631">
    <property type="entry name" value="CBS-domain pair"/>
    <property type="match status" value="1"/>
</dbReference>
<organism evidence="4 5">
    <name type="scientific">Marinomonas spartinae</name>
    <dbReference type="NCBI Taxonomy" id="1792290"/>
    <lineage>
        <taxon>Bacteria</taxon>
        <taxon>Pseudomonadati</taxon>
        <taxon>Pseudomonadota</taxon>
        <taxon>Gammaproteobacteria</taxon>
        <taxon>Oceanospirillales</taxon>
        <taxon>Oceanospirillaceae</taxon>
        <taxon>Marinomonas</taxon>
    </lineage>
</organism>
<dbReference type="STRING" id="1792290.MSP8886_03513"/>
<dbReference type="EC" id="1.1.1.205" evidence="4"/>